<dbReference type="EMBL" id="BMMV01000021">
    <property type="protein sequence ID" value="GGK16508.1"/>
    <property type="molecule type" value="Genomic_DNA"/>
</dbReference>
<evidence type="ECO:0000256" key="1">
    <source>
        <dbReference type="SAM" id="MobiDB-lite"/>
    </source>
</evidence>
<dbReference type="Proteomes" id="UP000660265">
    <property type="component" value="Unassembled WGS sequence"/>
</dbReference>
<gene>
    <name evidence="2" type="ORF">GCM10011583_55550</name>
</gene>
<keyword evidence="3" id="KW-1185">Reference proteome</keyword>
<reference evidence="3" key="1">
    <citation type="journal article" date="2019" name="Int. J. Syst. Evol. Microbiol.">
        <title>The Global Catalogue of Microorganisms (GCM) 10K type strain sequencing project: providing services to taxonomists for standard genome sequencing and annotation.</title>
        <authorList>
            <consortium name="The Broad Institute Genomics Platform"/>
            <consortium name="The Broad Institute Genome Sequencing Center for Infectious Disease"/>
            <person name="Wu L."/>
            <person name="Ma J."/>
        </authorList>
    </citation>
    <scope>NUCLEOTIDE SEQUENCE [LARGE SCALE GENOMIC DNA]</scope>
    <source>
        <strain evidence="3">CGMCC 4.7275</strain>
    </source>
</reference>
<proteinExistence type="predicted"/>
<protein>
    <submittedName>
        <fullName evidence="2">Uncharacterized protein</fullName>
    </submittedName>
</protein>
<feature type="compositionally biased region" description="Low complexity" evidence="1">
    <location>
        <begin position="72"/>
        <end position="83"/>
    </location>
</feature>
<accession>A0ABQ2EM84</accession>
<sequence>MVDGLGYLVTTVPGVPPPLADAPALPPVQGAQREVGAFAEQCSRGATGGWVWAGGGRRAGNSVEGGERTAKSSLNSSPLPSNR</sequence>
<name>A0ABQ2EM84_9ACTN</name>
<evidence type="ECO:0000313" key="2">
    <source>
        <dbReference type="EMBL" id="GGK16508.1"/>
    </source>
</evidence>
<evidence type="ECO:0000313" key="3">
    <source>
        <dbReference type="Proteomes" id="UP000660265"/>
    </source>
</evidence>
<comment type="caution">
    <text evidence="2">The sequence shown here is derived from an EMBL/GenBank/DDBJ whole genome shotgun (WGS) entry which is preliminary data.</text>
</comment>
<feature type="region of interest" description="Disordered" evidence="1">
    <location>
        <begin position="53"/>
        <end position="83"/>
    </location>
</feature>
<organism evidence="2 3">
    <name type="scientific">Streptomyces camponoticapitis</name>
    <dbReference type="NCBI Taxonomy" id="1616125"/>
    <lineage>
        <taxon>Bacteria</taxon>
        <taxon>Bacillati</taxon>
        <taxon>Actinomycetota</taxon>
        <taxon>Actinomycetes</taxon>
        <taxon>Kitasatosporales</taxon>
        <taxon>Streptomycetaceae</taxon>
        <taxon>Streptomyces</taxon>
    </lineage>
</organism>